<dbReference type="Pfam" id="PF06347">
    <property type="entry name" value="SH3_4"/>
    <property type="match status" value="2"/>
</dbReference>
<dbReference type="STRING" id="1747903.ASR47_1002330"/>
<keyword evidence="1" id="KW-0732">Signal</keyword>
<reference evidence="2 3" key="1">
    <citation type="submission" date="2016-04" db="EMBL/GenBank/DDBJ databases">
        <title>Draft genome sequence of Janthinobacterium psychrotolerans sp. nov., isolated from freshwater sediments in Denmark.</title>
        <authorList>
            <person name="Gong X."/>
            <person name="Skrivergaard S."/>
            <person name="Korsgaard B.S."/>
            <person name="Schreiber L."/>
            <person name="Marshall I.P."/>
            <person name="Finster K."/>
            <person name="Schramm A."/>
        </authorList>
    </citation>
    <scope>NUCLEOTIDE SEQUENCE [LARGE SCALE GENOMIC DNA]</scope>
    <source>
        <strain evidence="2 3">S3-2</strain>
    </source>
</reference>
<evidence type="ECO:0000256" key="1">
    <source>
        <dbReference type="SAM" id="SignalP"/>
    </source>
</evidence>
<dbReference type="InterPro" id="IPR010466">
    <property type="entry name" value="DUF1058"/>
</dbReference>
<proteinExistence type="predicted"/>
<accession>A0A1A7BYW1</accession>
<dbReference type="EMBL" id="LOCQ01000061">
    <property type="protein sequence ID" value="OBV37273.1"/>
    <property type="molecule type" value="Genomic_DNA"/>
</dbReference>
<protein>
    <submittedName>
        <fullName evidence="2">SH3-like domain-containing protein</fullName>
    </submittedName>
</protein>
<gene>
    <name evidence="2" type="ORF">ASR47_1002330</name>
</gene>
<dbReference type="Proteomes" id="UP000092713">
    <property type="component" value="Unassembled WGS sequence"/>
</dbReference>
<feature type="chain" id="PRO_5008355442" evidence="1">
    <location>
        <begin position="28"/>
        <end position="153"/>
    </location>
</feature>
<dbReference type="PATRIC" id="fig|1747903.4.peg.777"/>
<feature type="signal peptide" evidence="1">
    <location>
        <begin position="1"/>
        <end position="27"/>
    </location>
</feature>
<sequence>MLKNTVMSKLRWLSGAVLLLASAASHAVDFKTVGAAPVILYDAPSAKGGKLYVAPRGMPLEVVLSYGEWVKVRDASGEMAWTEAKGLSAKRNLVARAANLKVRASPDETASAVLLLDKGVLLEMLEQPGGNWIKVRHKDGQVGYVKTSEVWGL</sequence>
<dbReference type="AlphaFoldDB" id="A0A1A7BYW1"/>
<name>A0A1A7BYW1_9BURK</name>
<evidence type="ECO:0000313" key="3">
    <source>
        <dbReference type="Proteomes" id="UP000092713"/>
    </source>
</evidence>
<dbReference type="Gene3D" id="2.30.30.40">
    <property type="entry name" value="SH3 Domains"/>
    <property type="match status" value="1"/>
</dbReference>
<keyword evidence="3" id="KW-1185">Reference proteome</keyword>
<dbReference type="OrthoDB" id="5297720at2"/>
<comment type="caution">
    <text evidence="2">The sequence shown here is derived from an EMBL/GenBank/DDBJ whole genome shotgun (WGS) entry which is preliminary data.</text>
</comment>
<evidence type="ECO:0000313" key="2">
    <source>
        <dbReference type="EMBL" id="OBV37273.1"/>
    </source>
</evidence>
<organism evidence="2 3">
    <name type="scientific">Janthinobacterium psychrotolerans</name>
    <dbReference type="NCBI Taxonomy" id="1747903"/>
    <lineage>
        <taxon>Bacteria</taxon>
        <taxon>Pseudomonadati</taxon>
        <taxon>Pseudomonadota</taxon>
        <taxon>Betaproteobacteria</taxon>
        <taxon>Burkholderiales</taxon>
        <taxon>Oxalobacteraceae</taxon>
        <taxon>Janthinobacterium</taxon>
    </lineage>
</organism>